<reference evidence="10" key="1">
    <citation type="submission" date="2022-10" db="EMBL/GenBank/DDBJ databases">
        <title>The WGS of Solirubrobacter phytolaccae KCTC 29190.</title>
        <authorList>
            <person name="Jiang Z."/>
        </authorList>
    </citation>
    <scope>NUCLEOTIDE SEQUENCE</scope>
    <source>
        <strain evidence="10">KCTC 29190</strain>
    </source>
</reference>
<dbReference type="GO" id="GO:0005737">
    <property type="term" value="C:cytoplasm"/>
    <property type="evidence" value="ECO:0007669"/>
    <property type="project" value="TreeGrafter"/>
</dbReference>
<dbReference type="InterPro" id="IPR004013">
    <property type="entry name" value="PHP_dom"/>
</dbReference>
<keyword evidence="5 8" id="KW-0378">Hydrolase</keyword>
<feature type="domain" description="PHP" evidence="9">
    <location>
        <begin position="23"/>
        <end position="205"/>
    </location>
</feature>
<evidence type="ECO:0000256" key="6">
    <source>
        <dbReference type="ARBA" id="ARBA00023102"/>
    </source>
</evidence>
<evidence type="ECO:0000313" key="10">
    <source>
        <dbReference type="EMBL" id="MDA0185452.1"/>
    </source>
</evidence>
<gene>
    <name evidence="10" type="ORF">OJ997_34415</name>
</gene>
<evidence type="ECO:0000256" key="1">
    <source>
        <dbReference type="ARBA" id="ARBA00004970"/>
    </source>
</evidence>
<evidence type="ECO:0000256" key="3">
    <source>
        <dbReference type="ARBA" id="ARBA00013085"/>
    </source>
</evidence>
<dbReference type="CDD" id="cd12110">
    <property type="entry name" value="PHP_HisPPase_Hisj_like"/>
    <property type="match status" value="1"/>
</dbReference>
<comment type="similarity">
    <text evidence="2 8">Belongs to the PHP hydrolase family. HisK subfamily.</text>
</comment>
<dbReference type="NCBIfam" id="NF005596">
    <property type="entry name" value="PRK07328.1"/>
    <property type="match status" value="1"/>
</dbReference>
<organism evidence="10 11">
    <name type="scientific">Solirubrobacter phytolaccae</name>
    <dbReference type="NCBI Taxonomy" id="1404360"/>
    <lineage>
        <taxon>Bacteria</taxon>
        <taxon>Bacillati</taxon>
        <taxon>Actinomycetota</taxon>
        <taxon>Thermoleophilia</taxon>
        <taxon>Solirubrobacterales</taxon>
        <taxon>Solirubrobacteraceae</taxon>
        <taxon>Solirubrobacter</taxon>
    </lineage>
</organism>
<comment type="catalytic activity">
    <reaction evidence="7 8">
        <text>L-histidinol phosphate + H2O = L-histidinol + phosphate</text>
        <dbReference type="Rhea" id="RHEA:14465"/>
        <dbReference type="ChEBI" id="CHEBI:15377"/>
        <dbReference type="ChEBI" id="CHEBI:43474"/>
        <dbReference type="ChEBI" id="CHEBI:57699"/>
        <dbReference type="ChEBI" id="CHEBI:57980"/>
        <dbReference type="EC" id="3.1.3.15"/>
    </reaction>
</comment>
<keyword evidence="4 8" id="KW-0028">Amino-acid biosynthesis</keyword>
<dbReference type="PANTHER" id="PTHR21039">
    <property type="entry name" value="HISTIDINOL PHOSPHATASE-RELATED"/>
    <property type="match status" value="1"/>
</dbReference>
<evidence type="ECO:0000256" key="8">
    <source>
        <dbReference type="RuleBase" id="RU366003"/>
    </source>
</evidence>
<dbReference type="RefSeq" id="WP_270029960.1">
    <property type="nucleotide sequence ID" value="NZ_JAPDDP010000115.1"/>
</dbReference>
<proteinExistence type="inferred from homology"/>
<evidence type="ECO:0000259" key="9">
    <source>
        <dbReference type="Pfam" id="PF02811"/>
    </source>
</evidence>
<keyword evidence="6 8" id="KW-0368">Histidine biosynthesis</keyword>
<dbReference type="Proteomes" id="UP001147653">
    <property type="component" value="Unassembled WGS sequence"/>
</dbReference>
<evidence type="ECO:0000256" key="4">
    <source>
        <dbReference type="ARBA" id="ARBA00022605"/>
    </source>
</evidence>
<dbReference type="InterPro" id="IPR016195">
    <property type="entry name" value="Pol/histidinol_Pase-like"/>
</dbReference>
<accession>A0A9X3NHZ4</accession>
<evidence type="ECO:0000256" key="5">
    <source>
        <dbReference type="ARBA" id="ARBA00022801"/>
    </source>
</evidence>
<comment type="caution">
    <text evidence="10">The sequence shown here is derived from an EMBL/GenBank/DDBJ whole genome shotgun (WGS) entry which is preliminary data.</text>
</comment>
<dbReference type="InterPro" id="IPR010140">
    <property type="entry name" value="Histidinol_P_phosphatase_HisJ"/>
</dbReference>
<dbReference type="PANTHER" id="PTHR21039:SF0">
    <property type="entry name" value="HISTIDINOL-PHOSPHATASE"/>
    <property type="match status" value="1"/>
</dbReference>
<protein>
    <recommendedName>
        <fullName evidence="3 8">Histidinol-phosphatase</fullName>
        <shortName evidence="8">HolPase</shortName>
        <ecNumber evidence="3 8">3.1.3.15</ecNumber>
    </recommendedName>
</protein>
<keyword evidence="11" id="KW-1185">Reference proteome</keyword>
<dbReference type="Gene3D" id="3.20.20.140">
    <property type="entry name" value="Metal-dependent hydrolases"/>
    <property type="match status" value="1"/>
</dbReference>
<dbReference type="GO" id="GO:0004401">
    <property type="term" value="F:histidinol-phosphatase activity"/>
    <property type="evidence" value="ECO:0007669"/>
    <property type="project" value="UniProtKB-UniRule"/>
</dbReference>
<dbReference type="Pfam" id="PF02811">
    <property type="entry name" value="PHP"/>
    <property type="match status" value="1"/>
</dbReference>
<evidence type="ECO:0000256" key="2">
    <source>
        <dbReference type="ARBA" id="ARBA00009152"/>
    </source>
</evidence>
<evidence type="ECO:0000256" key="7">
    <source>
        <dbReference type="ARBA" id="ARBA00049158"/>
    </source>
</evidence>
<dbReference type="SUPFAM" id="SSF89550">
    <property type="entry name" value="PHP domain-like"/>
    <property type="match status" value="1"/>
</dbReference>
<name>A0A9X3NHZ4_9ACTN</name>
<sequence>MLTDYHVHLRPDGNDSTASDYFTAANAERYREVATERGVAELGVAEHVHRFTAALDVWQHPFWRQSAVDDLDRYVEFVREETDLKLGLEADYLRGTEDRMGGLLEKHDWDYVVGSVHFLGEHAVDFNDETDIWRYEMSPERVWTRYFEALAESATCGLFDIISHPDLVKIWGKGRPLPEKDLRYFYEPAVEAMLEGNVAMELSTAGLRKPVGELYPSRPYLEMAVDAGIPIALSSDAHITDHLAYRYDDAVKVLEEVGVKEIAVFEKRQRRLEPLG</sequence>
<comment type="pathway">
    <text evidence="1 8">Amino-acid biosynthesis; L-histidine biosynthesis; L-histidine from 5-phospho-alpha-D-ribose 1-diphosphate: step 8/9.</text>
</comment>
<dbReference type="EC" id="3.1.3.15" evidence="3 8"/>
<dbReference type="NCBIfam" id="TIGR01856">
    <property type="entry name" value="hisJ_fam"/>
    <property type="match status" value="1"/>
</dbReference>
<dbReference type="GO" id="GO:0000105">
    <property type="term" value="P:L-histidine biosynthetic process"/>
    <property type="evidence" value="ECO:0007669"/>
    <property type="project" value="UniProtKB-UniRule"/>
</dbReference>
<dbReference type="AlphaFoldDB" id="A0A9X3NHZ4"/>
<dbReference type="EMBL" id="JAPDDP010000115">
    <property type="protein sequence ID" value="MDA0185452.1"/>
    <property type="molecule type" value="Genomic_DNA"/>
</dbReference>
<evidence type="ECO:0000313" key="11">
    <source>
        <dbReference type="Proteomes" id="UP001147653"/>
    </source>
</evidence>